<organism evidence="3 4">
    <name type="scientific">Caulobacter zeae</name>
    <dbReference type="NCBI Taxonomy" id="2055137"/>
    <lineage>
        <taxon>Bacteria</taxon>
        <taxon>Pseudomonadati</taxon>
        <taxon>Pseudomonadota</taxon>
        <taxon>Alphaproteobacteria</taxon>
        <taxon>Caulobacterales</taxon>
        <taxon>Caulobacteraceae</taxon>
        <taxon>Caulobacter</taxon>
    </lineage>
</organism>
<evidence type="ECO:0000256" key="1">
    <source>
        <dbReference type="SAM" id="MobiDB-lite"/>
    </source>
</evidence>
<dbReference type="InterPro" id="IPR047216">
    <property type="entry name" value="Endonuclease_DUF559_bact"/>
</dbReference>
<gene>
    <name evidence="3" type="ORF">SGCZBJ_13110</name>
</gene>
<reference evidence="3 4" key="1">
    <citation type="submission" date="2017-12" db="EMBL/GenBank/DDBJ databases">
        <title>The genome sequence of Caulobacter sp. 410.</title>
        <authorList>
            <person name="Gao J."/>
            <person name="Mao X."/>
            <person name="Sun J."/>
        </authorList>
    </citation>
    <scope>NUCLEOTIDE SEQUENCE [LARGE SCALE GENOMIC DNA]</scope>
    <source>
        <strain evidence="3 4">410</strain>
    </source>
</reference>
<dbReference type="Gene3D" id="3.40.960.10">
    <property type="entry name" value="VSR Endonuclease"/>
    <property type="match status" value="1"/>
</dbReference>
<protein>
    <recommendedName>
        <fullName evidence="2">DUF559 domain-containing protein</fullName>
    </recommendedName>
</protein>
<feature type="region of interest" description="Disordered" evidence="1">
    <location>
        <begin position="116"/>
        <end position="146"/>
    </location>
</feature>
<sequence>MDAPKRTRQNAKALRRTMSLPEVLLWIGLKARRLEGLHFRKRHPVGPYVLDFYCDTLKLAVEVDGCAHDTEDRPYRDAKRDAWFSARGIRTLRIPAIEVLASVDDALATILACADPLRPSGPPPPKGEDLARQEDAPPLGELSRSD</sequence>
<evidence type="ECO:0000313" key="3">
    <source>
        <dbReference type="EMBL" id="PLR25220.1"/>
    </source>
</evidence>
<evidence type="ECO:0000259" key="2">
    <source>
        <dbReference type="Pfam" id="PF04480"/>
    </source>
</evidence>
<dbReference type="RefSeq" id="WP_101718492.1">
    <property type="nucleotide sequence ID" value="NZ_PJRS01000022.1"/>
</dbReference>
<dbReference type="AlphaFoldDB" id="A0A2N5DGM2"/>
<dbReference type="Pfam" id="PF04480">
    <property type="entry name" value="DUF559"/>
    <property type="match status" value="1"/>
</dbReference>
<dbReference type="PANTHER" id="PTHR38590:SF1">
    <property type="entry name" value="BLL0828 PROTEIN"/>
    <property type="match status" value="1"/>
</dbReference>
<name>A0A2N5DGM2_9CAUL</name>
<dbReference type="OrthoDB" id="9798754at2"/>
<comment type="caution">
    <text evidence="3">The sequence shown here is derived from an EMBL/GenBank/DDBJ whole genome shotgun (WGS) entry which is preliminary data.</text>
</comment>
<proteinExistence type="predicted"/>
<dbReference type="InterPro" id="IPR007569">
    <property type="entry name" value="DUF559"/>
</dbReference>
<dbReference type="Proteomes" id="UP000234479">
    <property type="component" value="Unassembled WGS sequence"/>
</dbReference>
<dbReference type="InterPro" id="IPR011335">
    <property type="entry name" value="Restrct_endonuc-II-like"/>
</dbReference>
<dbReference type="PANTHER" id="PTHR38590">
    <property type="entry name" value="BLL0828 PROTEIN"/>
    <property type="match status" value="1"/>
</dbReference>
<feature type="domain" description="DUF559" evidence="2">
    <location>
        <begin position="6"/>
        <end position="112"/>
    </location>
</feature>
<dbReference type="CDD" id="cd01038">
    <property type="entry name" value="Endonuclease_DUF559"/>
    <property type="match status" value="1"/>
</dbReference>
<feature type="compositionally biased region" description="Basic and acidic residues" evidence="1">
    <location>
        <begin position="126"/>
        <end position="135"/>
    </location>
</feature>
<dbReference type="SUPFAM" id="SSF52980">
    <property type="entry name" value="Restriction endonuclease-like"/>
    <property type="match status" value="1"/>
</dbReference>
<keyword evidence="4" id="KW-1185">Reference proteome</keyword>
<evidence type="ECO:0000313" key="4">
    <source>
        <dbReference type="Proteomes" id="UP000234479"/>
    </source>
</evidence>
<dbReference type="EMBL" id="PJRS01000022">
    <property type="protein sequence ID" value="PLR25220.1"/>
    <property type="molecule type" value="Genomic_DNA"/>
</dbReference>
<accession>A0A2N5DGM2</accession>